<feature type="compositionally biased region" description="Polar residues" evidence="1">
    <location>
        <begin position="67"/>
        <end position="80"/>
    </location>
</feature>
<evidence type="ECO:0000313" key="2">
    <source>
        <dbReference type="EMBL" id="KAK9916503.1"/>
    </source>
</evidence>
<sequence length="160" mass="17363">MLVRWLRKRLSVLWHSSGNEFFFSKDGKVLRDRYENEGVSWWLRECPPKYTKRPLPAGKNAKPQAATGASTVSSGMQLPGSSEKGQEALSGSGSSQSAALWGGMFRCPAATMPACLPCLSCSMFVPEFPGFLPALICIALCCEKVHKVDALVSYKADAEG</sequence>
<protein>
    <submittedName>
        <fullName evidence="2">Uncharacterized protein</fullName>
    </submittedName>
</protein>
<dbReference type="EMBL" id="JALJOT010000003">
    <property type="protein sequence ID" value="KAK9916503.1"/>
    <property type="molecule type" value="Genomic_DNA"/>
</dbReference>
<keyword evidence="3" id="KW-1185">Reference proteome</keyword>
<name>A0ABR2YXJ9_9CHLO</name>
<comment type="caution">
    <text evidence="2">The sequence shown here is derived from an EMBL/GenBank/DDBJ whole genome shotgun (WGS) entry which is preliminary data.</text>
</comment>
<dbReference type="Proteomes" id="UP001491310">
    <property type="component" value="Unassembled WGS sequence"/>
</dbReference>
<evidence type="ECO:0000256" key="1">
    <source>
        <dbReference type="SAM" id="MobiDB-lite"/>
    </source>
</evidence>
<organism evidence="2 3">
    <name type="scientific">Coccomyxa subellipsoidea</name>
    <dbReference type="NCBI Taxonomy" id="248742"/>
    <lineage>
        <taxon>Eukaryota</taxon>
        <taxon>Viridiplantae</taxon>
        <taxon>Chlorophyta</taxon>
        <taxon>core chlorophytes</taxon>
        <taxon>Trebouxiophyceae</taxon>
        <taxon>Trebouxiophyceae incertae sedis</taxon>
        <taxon>Coccomyxaceae</taxon>
        <taxon>Coccomyxa</taxon>
    </lineage>
</organism>
<proteinExistence type="predicted"/>
<gene>
    <name evidence="2" type="ORF">WJX75_003492</name>
</gene>
<evidence type="ECO:0000313" key="3">
    <source>
        <dbReference type="Proteomes" id="UP001491310"/>
    </source>
</evidence>
<accession>A0ABR2YXJ9</accession>
<feature type="region of interest" description="Disordered" evidence="1">
    <location>
        <begin position="54"/>
        <end position="91"/>
    </location>
</feature>
<reference evidence="2 3" key="1">
    <citation type="journal article" date="2024" name="Nat. Commun.">
        <title>Phylogenomics reveals the evolutionary origins of lichenization in chlorophyte algae.</title>
        <authorList>
            <person name="Puginier C."/>
            <person name="Libourel C."/>
            <person name="Otte J."/>
            <person name="Skaloud P."/>
            <person name="Haon M."/>
            <person name="Grisel S."/>
            <person name="Petersen M."/>
            <person name="Berrin J.G."/>
            <person name="Delaux P.M."/>
            <person name="Dal Grande F."/>
            <person name="Keller J."/>
        </authorList>
    </citation>
    <scope>NUCLEOTIDE SEQUENCE [LARGE SCALE GENOMIC DNA]</scope>
    <source>
        <strain evidence="2 3">SAG 216-7</strain>
    </source>
</reference>